<sequence length="408" mass="43644">MQERLAAIEERRRRLNELSDAESKAAANDTTPASRRLAACPTATVGVRRAKLPTNGSAEAKAVLAAAAASGGGAKHCGVCGTSFRGWGSTCHNCRGKTSKPPPRPSAAAAGDTCAVCFKKVYEAERLVAAGLLFHRKSAGHRGCFRCKHCDVPLASSNFACAGTSFYCHTHFKQLFAREGNYNFAADPVVEGKETAPGPVSVAPLPTAAPHTPPPAAASPALTPSPAPTGYPSEEAKDVAVPTCYMYGDLQIPFELEDGWQRVCEASFEQNWVLCSYDREDNCKIEVVGEGTGGLTECLANTTDDRVYWGGFRVVAVDSQRGVVSRRPKHCFFMLAGPATPLKVKTRGLLHMGAIAAVLQQAHISFEVENVDELSHQRVAEKLLQCGGAHKPNSWEFGDGESFHLSRD</sequence>
<keyword evidence="1 4" id="KW-0479">Metal-binding</keyword>
<proteinExistence type="predicted"/>
<evidence type="ECO:0000256" key="3">
    <source>
        <dbReference type="ARBA" id="ARBA00023038"/>
    </source>
</evidence>
<dbReference type="AlphaFoldDB" id="A0AB34K8H3"/>
<organism evidence="7 8">
    <name type="scientific">Prymnesium parvum</name>
    <name type="common">Toxic golden alga</name>
    <dbReference type="NCBI Taxonomy" id="97485"/>
    <lineage>
        <taxon>Eukaryota</taxon>
        <taxon>Haptista</taxon>
        <taxon>Haptophyta</taxon>
        <taxon>Prymnesiophyceae</taxon>
        <taxon>Prymnesiales</taxon>
        <taxon>Prymnesiaceae</taxon>
        <taxon>Prymnesium</taxon>
    </lineage>
</organism>
<dbReference type="PANTHER" id="PTHR24206">
    <property type="entry name" value="OS06G0237300 PROTEIN"/>
    <property type="match status" value="1"/>
</dbReference>
<keyword evidence="2 4" id="KW-0862">Zinc</keyword>
<dbReference type="EMBL" id="JBGBPQ010000001">
    <property type="protein sequence ID" value="KAL1529632.1"/>
    <property type="molecule type" value="Genomic_DNA"/>
</dbReference>
<evidence type="ECO:0000313" key="8">
    <source>
        <dbReference type="Proteomes" id="UP001515480"/>
    </source>
</evidence>
<dbReference type="Pfam" id="PF00241">
    <property type="entry name" value="Cofilin_ADF"/>
    <property type="match status" value="1"/>
</dbReference>
<evidence type="ECO:0000256" key="1">
    <source>
        <dbReference type="ARBA" id="ARBA00022723"/>
    </source>
</evidence>
<dbReference type="Proteomes" id="UP001515480">
    <property type="component" value="Unassembled WGS sequence"/>
</dbReference>
<feature type="domain" description="LIM zinc-binding" evidence="6">
    <location>
        <begin position="112"/>
        <end position="178"/>
    </location>
</feature>
<dbReference type="Gene3D" id="3.40.20.10">
    <property type="entry name" value="Severin"/>
    <property type="match status" value="1"/>
</dbReference>
<comment type="caution">
    <text evidence="7">The sequence shown here is derived from an EMBL/GenBank/DDBJ whole genome shotgun (WGS) entry which is preliminary data.</text>
</comment>
<dbReference type="CDD" id="cd09358">
    <property type="entry name" value="LIM_Mical_like"/>
    <property type="match status" value="1"/>
</dbReference>
<reference evidence="7 8" key="1">
    <citation type="journal article" date="2024" name="Science">
        <title>Giant polyketide synthase enzymes in the biosynthesis of giant marine polyether toxins.</title>
        <authorList>
            <person name="Fallon T.R."/>
            <person name="Shende V.V."/>
            <person name="Wierzbicki I.H."/>
            <person name="Pendleton A.L."/>
            <person name="Watervoot N.F."/>
            <person name="Auber R.P."/>
            <person name="Gonzalez D.J."/>
            <person name="Wisecaver J.H."/>
            <person name="Moore B.S."/>
        </authorList>
    </citation>
    <scope>NUCLEOTIDE SEQUENCE [LARGE SCALE GENOMIC DNA]</scope>
    <source>
        <strain evidence="7 8">12B1</strain>
    </source>
</reference>
<dbReference type="SUPFAM" id="SSF55753">
    <property type="entry name" value="Actin depolymerizing proteins"/>
    <property type="match status" value="1"/>
</dbReference>
<dbReference type="Gene3D" id="2.10.110.10">
    <property type="entry name" value="Cysteine Rich Protein"/>
    <property type="match status" value="1"/>
</dbReference>
<evidence type="ECO:0000313" key="7">
    <source>
        <dbReference type="EMBL" id="KAL1529632.1"/>
    </source>
</evidence>
<dbReference type="InterPro" id="IPR002108">
    <property type="entry name" value="ADF-H"/>
</dbReference>
<protein>
    <recommendedName>
        <fullName evidence="6">LIM zinc-binding domain-containing protein</fullName>
    </recommendedName>
</protein>
<dbReference type="GO" id="GO:0046872">
    <property type="term" value="F:metal ion binding"/>
    <property type="evidence" value="ECO:0007669"/>
    <property type="project" value="UniProtKB-KW"/>
</dbReference>
<feature type="region of interest" description="Disordered" evidence="5">
    <location>
        <begin position="195"/>
        <end position="233"/>
    </location>
</feature>
<keyword evidence="8" id="KW-1185">Reference proteome</keyword>
<dbReference type="PROSITE" id="PS50023">
    <property type="entry name" value="LIM_DOMAIN_2"/>
    <property type="match status" value="1"/>
</dbReference>
<evidence type="ECO:0000256" key="5">
    <source>
        <dbReference type="SAM" id="MobiDB-lite"/>
    </source>
</evidence>
<feature type="compositionally biased region" description="Pro residues" evidence="5">
    <location>
        <begin position="211"/>
        <end position="229"/>
    </location>
</feature>
<accession>A0AB34K8H3</accession>
<dbReference type="InterPro" id="IPR029006">
    <property type="entry name" value="ADF-H/Gelsolin-like_dom_sf"/>
</dbReference>
<dbReference type="GO" id="GO:0003779">
    <property type="term" value="F:actin binding"/>
    <property type="evidence" value="ECO:0007669"/>
    <property type="project" value="InterPro"/>
</dbReference>
<dbReference type="SMART" id="SM00132">
    <property type="entry name" value="LIM"/>
    <property type="match status" value="1"/>
</dbReference>
<evidence type="ECO:0000256" key="2">
    <source>
        <dbReference type="ARBA" id="ARBA00022833"/>
    </source>
</evidence>
<name>A0AB34K8H3_PRYPA</name>
<evidence type="ECO:0000259" key="6">
    <source>
        <dbReference type="PROSITE" id="PS50023"/>
    </source>
</evidence>
<evidence type="ECO:0000256" key="4">
    <source>
        <dbReference type="PROSITE-ProRule" id="PRU00125"/>
    </source>
</evidence>
<dbReference type="InterPro" id="IPR001781">
    <property type="entry name" value="Znf_LIM"/>
</dbReference>
<dbReference type="SUPFAM" id="SSF57716">
    <property type="entry name" value="Glucocorticoid receptor-like (DNA-binding domain)"/>
    <property type="match status" value="1"/>
</dbReference>
<dbReference type="Pfam" id="PF00412">
    <property type="entry name" value="LIM"/>
    <property type="match status" value="1"/>
</dbReference>
<gene>
    <name evidence="7" type="ORF">AB1Y20_000574</name>
</gene>
<keyword evidence="3 4" id="KW-0440">LIM domain</keyword>